<gene>
    <name evidence="3" type="ORF">SVUK_LOCUS12126</name>
</gene>
<proteinExistence type="predicted"/>
<keyword evidence="2" id="KW-0732">Signal</keyword>
<dbReference type="EMBL" id="UYYB01098488">
    <property type="protein sequence ID" value="VDM77128.1"/>
    <property type="molecule type" value="Genomic_DNA"/>
</dbReference>
<feature type="region of interest" description="Disordered" evidence="1">
    <location>
        <begin position="114"/>
        <end position="139"/>
    </location>
</feature>
<evidence type="ECO:0000256" key="1">
    <source>
        <dbReference type="SAM" id="MobiDB-lite"/>
    </source>
</evidence>
<feature type="signal peptide" evidence="2">
    <location>
        <begin position="1"/>
        <end position="18"/>
    </location>
</feature>
<organism evidence="3 4">
    <name type="scientific">Strongylus vulgaris</name>
    <name type="common">Blood worm</name>
    <dbReference type="NCBI Taxonomy" id="40348"/>
    <lineage>
        <taxon>Eukaryota</taxon>
        <taxon>Metazoa</taxon>
        <taxon>Ecdysozoa</taxon>
        <taxon>Nematoda</taxon>
        <taxon>Chromadorea</taxon>
        <taxon>Rhabditida</taxon>
        <taxon>Rhabditina</taxon>
        <taxon>Rhabditomorpha</taxon>
        <taxon>Strongyloidea</taxon>
        <taxon>Strongylidae</taxon>
        <taxon>Strongylus</taxon>
    </lineage>
</organism>
<sequence length="179" mass="19673">MPSFTILYLFTLFYVTTAQYDDLSILEEVLDRTTLPTVDAVDSKVTVESISDLLETMKASSTVAPTAPEVATTAGAMEELTKSMPEMEKKNESKGIEIEVTPIVSTPLVEFLQSTTEESATTTHETSTSSESEIKVTSTEATLTSIPTEIPAIEKEPLIGLGKPDLSRIYRRLFPYRNI</sequence>
<dbReference type="OrthoDB" id="5877666at2759"/>
<dbReference type="AlphaFoldDB" id="A0A3P7LD66"/>
<keyword evidence="4" id="KW-1185">Reference proteome</keyword>
<protein>
    <submittedName>
        <fullName evidence="3">Uncharacterized protein</fullName>
    </submittedName>
</protein>
<accession>A0A3P7LD66</accession>
<evidence type="ECO:0000313" key="4">
    <source>
        <dbReference type="Proteomes" id="UP000270094"/>
    </source>
</evidence>
<evidence type="ECO:0000313" key="3">
    <source>
        <dbReference type="EMBL" id="VDM77128.1"/>
    </source>
</evidence>
<dbReference type="Proteomes" id="UP000270094">
    <property type="component" value="Unassembled WGS sequence"/>
</dbReference>
<feature type="chain" id="PRO_5018177117" evidence="2">
    <location>
        <begin position="19"/>
        <end position="179"/>
    </location>
</feature>
<name>A0A3P7LD66_STRVU</name>
<reference evidence="3 4" key="1">
    <citation type="submission" date="2018-11" db="EMBL/GenBank/DDBJ databases">
        <authorList>
            <consortium name="Pathogen Informatics"/>
        </authorList>
    </citation>
    <scope>NUCLEOTIDE SEQUENCE [LARGE SCALE GENOMIC DNA]</scope>
</reference>
<evidence type="ECO:0000256" key="2">
    <source>
        <dbReference type="SAM" id="SignalP"/>
    </source>
</evidence>